<proteinExistence type="inferred from homology"/>
<feature type="compositionally biased region" description="Basic and acidic residues" evidence="9">
    <location>
        <begin position="503"/>
        <end position="512"/>
    </location>
</feature>
<evidence type="ECO:0000259" key="11">
    <source>
        <dbReference type="Pfam" id="PF21289"/>
    </source>
</evidence>
<gene>
    <name evidence="12" type="ORF">CVIRNUC_000422</name>
</gene>
<dbReference type="PANTHER" id="PTHR15598">
    <property type="entry name" value="ENHANCER OF MRNA-DECAPPING PROTEIN 4"/>
    <property type="match status" value="1"/>
</dbReference>
<dbReference type="Pfam" id="PF16529">
    <property type="entry name" value="Ge1_WD40"/>
    <property type="match status" value="1"/>
</dbReference>
<name>A0AAV1HQ93_9CHLO</name>
<feature type="coiled-coil region" evidence="8">
    <location>
        <begin position="744"/>
        <end position="786"/>
    </location>
</feature>
<dbReference type="PANTHER" id="PTHR15598:SF5">
    <property type="entry name" value="ENHANCER OF MRNA-DECAPPING PROTEIN 4"/>
    <property type="match status" value="1"/>
</dbReference>
<keyword evidence="13" id="KW-1185">Reference proteome</keyword>
<evidence type="ECO:0000256" key="6">
    <source>
        <dbReference type="ARBA" id="ARBA00023054"/>
    </source>
</evidence>
<dbReference type="InterPro" id="IPR015943">
    <property type="entry name" value="WD40/YVTN_repeat-like_dom_sf"/>
</dbReference>
<dbReference type="Gene3D" id="1.10.220.100">
    <property type="entry name" value="conserved c-terminal region of ge- 1"/>
    <property type="match status" value="1"/>
</dbReference>
<dbReference type="Pfam" id="PF21289">
    <property type="entry name" value="EDC4_C"/>
    <property type="match status" value="1"/>
</dbReference>
<dbReference type="Proteomes" id="UP001314263">
    <property type="component" value="Unassembled WGS sequence"/>
</dbReference>
<feature type="compositionally biased region" description="Polar residues" evidence="9">
    <location>
        <begin position="641"/>
        <end position="651"/>
    </location>
</feature>
<feature type="domain" description="Enhancer of mRNA-decapping protein 4 C-terminal" evidence="11">
    <location>
        <begin position="1009"/>
        <end position="1121"/>
    </location>
</feature>
<dbReference type="InterPro" id="IPR044938">
    <property type="entry name" value="EDC4_C_sf"/>
</dbReference>
<dbReference type="InterPro" id="IPR036322">
    <property type="entry name" value="WD40_repeat_dom_sf"/>
</dbReference>
<dbReference type="AlphaFoldDB" id="A0AAV1HQ93"/>
<dbReference type="SUPFAM" id="SSF50978">
    <property type="entry name" value="WD40 repeat-like"/>
    <property type="match status" value="1"/>
</dbReference>
<evidence type="ECO:0000256" key="7">
    <source>
        <dbReference type="PROSITE-ProRule" id="PRU00221"/>
    </source>
</evidence>
<feature type="compositionally biased region" description="Low complexity" evidence="9">
    <location>
        <begin position="541"/>
        <end position="550"/>
    </location>
</feature>
<dbReference type="Gene3D" id="2.130.10.10">
    <property type="entry name" value="YVTN repeat-like/Quinoprotein amine dehydrogenase"/>
    <property type="match status" value="1"/>
</dbReference>
<dbReference type="InterPro" id="IPR049404">
    <property type="entry name" value="EDC4_C"/>
</dbReference>
<evidence type="ECO:0000259" key="10">
    <source>
        <dbReference type="Pfam" id="PF16529"/>
    </source>
</evidence>
<comment type="similarity">
    <text evidence="2">Belongs to the WD repeat EDC4 family.</text>
</comment>
<organism evidence="12 13">
    <name type="scientific">Coccomyxa viridis</name>
    <dbReference type="NCBI Taxonomy" id="1274662"/>
    <lineage>
        <taxon>Eukaryota</taxon>
        <taxon>Viridiplantae</taxon>
        <taxon>Chlorophyta</taxon>
        <taxon>core chlorophytes</taxon>
        <taxon>Trebouxiophyceae</taxon>
        <taxon>Trebouxiophyceae incertae sedis</taxon>
        <taxon>Coccomyxaceae</taxon>
        <taxon>Coccomyxa</taxon>
    </lineage>
</organism>
<keyword evidence="4 7" id="KW-0853">WD repeat</keyword>
<evidence type="ECO:0000256" key="9">
    <source>
        <dbReference type="SAM" id="MobiDB-lite"/>
    </source>
</evidence>
<feature type="compositionally biased region" description="Basic and acidic residues" evidence="9">
    <location>
        <begin position="18"/>
        <end position="34"/>
    </location>
</feature>
<dbReference type="PROSITE" id="PS50294">
    <property type="entry name" value="WD_REPEATS_REGION"/>
    <property type="match status" value="1"/>
</dbReference>
<sequence>MDAFLKLAKGLSSSNAGRDTDKNDDQGSREENSSETRVAPASSHNTGIHRHDSLSSTQASAEPRKSTGAVDAIEAALSSGAPSSSHKAKTSHGKPLSDAPHITCNVDEGDIQPQLEAAAITMYSSELVRKLRKQVVVNDSFICYALKTGHIRILSKKLAGQKALIKGLQAPVTDMQFCRHSEDTLASADAHGHVFVHSLAHIETEIDLQQILSLSLGHLHAADTATHLAWSPASGDVLAVSTLRGALIVAVSEASSSQGSPLEVDPERLPEGSRLLETGAAVTALAFSPDGQWLAAGTENGQVMLWSTAVKLSMAVELGQVFGPEEGVGSVHWLSASALLLGDSLNRQLQLHSMAPGGETAELRQTLQLESKDGAAGLCNAIAVQQQAGLVVLANMERKAVYVLHVRLSADGGASFDYLTKYQLGWPILSMAAEQCSDGGSSGVAKLYCVQTHAIQAYALQLAECVPARSSAAVAEVSGRQSGQEGRSAAPVSRPDVMPTHAVADREEEESRPGSARSAGALSSPDLDASLPRRPPPVTTPPAAAVQQPRLLTPKQLIKLAGSRSASLGSAAGADAAAARDAARDGQPAPSSSQAFGLQRTPTPPAKPPSPALSGDRASSGLAPLFGGTIAGGQPVAVSQAPETPSPSTNGAVPAPMKILKRKKDGEAPPQADSEGEASQAFAQSSLAAGKAQQPESTPPKTPAETPGAHAAASALPSPIPSPSADQALPPHSSSRAAGSPDQAAKLEALQRKLAAEVKAVQEKQMKALRDDMRKETKRIEAATQSQVSRLMQAQKEQLADERAVILGEHKKELQTLVSVMSASVNRDLPARIEGMVTREVQATFAGMQRLVGEACKAAAQAAIAEALPKELAGPALQAALERALAAQMRGAVAQPLQEAFRASFQGTLVPAFESACQTMFSQVQATFAGGLAEHLQAAGGANASIAASLRESVSQIGSATDRLTTQVAEGQQRLLKLAEETAGSKPKVQAMTLSQIEARVEDPTVTLKKLLKEHRYEEAFGKVLDMSDVDRVTWLCQQLDPAQLLSQEPLPLSQSILLSLMQQLGSQLGKDTQVKLLWIKEAAPNLDPNDALLAPHMREILQALYNELHACLLSSPPQQARTTKVVVHLVNSLLHQCQ</sequence>
<dbReference type="InterPro" id="IPR045152">
    <property type="entry name" value="EDC4-like"/>
</dbReference>
<evidence type="ECO:0000256" key="8">
    <source>
        <dbReference type="SAM" id="Coils"/>
    </source>
</evidence>
<evidence type="ECO:0008006" key="14">
    <source>
        <dbReference type="Google" id="ProtNLM"/>
    </source>
</evidence>
<keyword evidence="3" id="KW-0963">Cytoplasm</keyword>
<feature type="domain" description="Enhancer of mRNA-decapping protein 4 WD40 repeat region" evidence="10">
    <location>
        <begin position="135"/>
        <end position="307"/>
    </location>
</feature>
<keyword evidence="6 8" id="KW-0175">Coiled coil</keyword>
<feature type="compositionally biased region" description="Low complexity" evidence="9">
    <location>
        <begin position="678"/>
        <end position="689"/>
    </location>
</feature>
<evidence type="ECO:0000313" key="13">
    <source>
        <dbReference type="Proteomes" id="UP001314263"/>
    </source>
</evidence>
<dbReference type="InterPro" id="IPR001680">
    <property type="entry name" value="WD40_rpt"/>
</dbReference>
<evidence type="ECO:0000256" key="2">
    <source>
        <dbReference type="ARBA" id="ARBA00009639"/>
    </source>
</evidence>
<feature type="region of interest" description="Disordered" evidence="9">
    <location>
        <begin position="577"/>
        <end position="744"/>
    </location>
</feature>
<accession>A0AAV1HQ93</accession>
<comment type="caution">
    <text evidence="12">The sequence shown here is derived from an EMBL/GenBank/DDBJ whole genome shotgun (WGS) entry which is preliminary data.</text>
</comment>
<evidence type="ECO:0000313" key="12">
    <source>
        <dbReference type="EMBL" id="CAK0734373.1"/>
    </source>
</evidence>
<feature type="region of interest" description="Disordered" evidence="9">
    <location>
        <begin position="1"/>
        <end position="102"/>
    </location>
</feature>
<dbReference type="InterPro" id="IPR032401">
    <property type="entry name" value="EDC4_WD40"/>
</dbReference>
<evidence type="ECO:0000256" key="1">
    <source>
        <dbReference type="ARBA" id="ARBA00004201"/>
    </source>
</evidence>
<feature type="repeat" description="WD" evidence="7">
    <location>
        <begin position="275"/>
        <end position="307"/>
    </location>
</feature>
<evidence type="ECO:0000256" key="4">
    <source>
        <dbReference type="ARBA" id="ARBA00022574"/>
    </source>
</evidence>
<comment type="subcellular location">
    <subcellularLocation>
        <location evidence="1">Cytoplasm</location>
        <location evidence="1">P-body</location>
    </subcellularLocation>
</comment>
<feature type="compositionally biased region" description="Pro residues" evidence="9">
    <location>
        <begin position="602"/>
        <end position="611"/>
    </location>
</feature>
<evidence type="ECO:0000256" key="5">
    <source>
        <dbReference type="ARBA" id="ARBA00022737"/>
    </source>
</evidence>
<keyword evidence="5" id="KW-0677">Repeat</keyword>
<evidence type="ECO:0000256" key="3">
    <source>
        <dbReference type="ARBA" id="ARBA00022490"/>
    </source>
</evidence>
<dbReference type="GO" id="GO:0031087">
    <property type="term" value="P:deadenylation-independent decapping of nuclear-transcribed mRNA"/>
    <property type="evidence" value="ECO:0007669"/>
    <property type="project" value="InterPro"/>
</dbReference>
<dbReference type="SMART" id="SM00320">
    <property type="entry name" value="WD40"/>
    <property type="match status" value="2"/>
</dbReference>
<dbReference type="PROSITE" id="PS50082">
    <property type="entry name" value="WD_REPEATS_2"/>
    <property type="match status" value="1"/>
</dbReference>
<dbReference type="GO" id="GO:0000932">
    <property type="term" value="C:P-body"/>
    <property type="evidence" value="ECO:0007669"/>
    <property type="project" value="UniProtKB-SubCell"/>
</dbReference>
<protein>
    <recommendedName>
        <fullName evidence="14">Enhancer of mRNA-decapping protein 4 WD40 repeat region domain-containing protein</fullName>
    </recommendedName>
</protein>
<reference evidence="12 13" key="1">
    <citation type="submission" date="2023-10" db="EMBL/GenBank/DDBJ databases">
        <authorList>
            <person name="Maclean D."/>
            <person name="Macfadyen A."/>
        </authorList>
    </citation>
    <scope>NUCLEOTIDE SEQUENCE [LARGE SCALE GENOMIC DNA]</scope>
</reference>
<feature type="region of interest" description="Disordered" evidence="9">
    <location>
        <begin position="476"/>
        <end position="551"/>
    </location>
</feature>
<dbReference type="EMBL" id="CAUYUE010000001">
    <property type="protein sequence ID" value="CAK0734373.1"/>
    <property type="molecule type" value="Genomic_DNA"/>
</dbReference>